<dbReference type="EMBL" id="CAJVPL010000251">
    <property type="protein sequence ID" value="CAG8473633.1"/>
    <property type="molecule type" value="Genomic_DNA"/>
</dbReference>
<evidence type="ECO:0000313" key="2">
    <source>
        <dbReference type="Proteomes" id="UP000789831"/>
    </source>
</evidence>
<comment type="caution">
    <text evidence="1">The sequence shown here is derived from an EMBL/GenBank/DDBJ whole genome shotgun (WGS) entry which is preliminary data.</text>
</comment>
<sequence length="137" mass="15690">MSDNSDDEFNDECDYEDDARHHSIVLTEFISRLPDISEQVRNTLFDAFSKSSAFNAKVYNLLLDALANPTKGWNLNDYDYQVNAFISRASKICNGQSPEFLTHSLSVKLSHDVSIMPTVKISTRHMEHKYRICHAVM</sequence>
<dbReference type="AlphaFoldDB" id="A0A9N8Z580"/>
<reference evidence="1" key="1">
    <citation type="submission" date="2021-06" db="EMBL/GenBank/DDBJ databases">
        <authorList>
            <person name="Kallberg Y."/>
            <person name="Tangrot J."/>
            <person name="Rosling A."/>
        </authorList>
    </citation>
    <scope>NUCLEOTIDE SEQUENCE</scope>
    <source>
        <strain evidence="1">MT106</strain>
    </source>
</reference>
<gene>
    <name evidence="1" type="ORF">AGERDE_LOCUS2860</name>
</gene>
<dbReference type="Proteomes" id="UP000789831">
    <property type="component" value="Unassembled WGS sequence"/>
</dbReference>
<accession>A0A9N8Z580</accession>
<evidence type="ECO:0000313" key="1">
    <source>
        <dbReference type="EMBL" id="CAG8473633.1"/>
    </source>
</evidence>
<keyword evidence="2" id="KW-1185">Reference proteome</keyword>
<name>A0A9N8Z580_9GLOM</name>
<organism evidence="1 2">
    <name type="scientific">Ambispora gerdemannii</name>
    <dbReference type="NCBI Taxonomy" id="144530"/>
    <lineage>
        <taxon>Eukaryota</taxon>
        <taxon>Fungi</taxon>
        <taxon>Fungi incertae sedis</taxon>
        <taxon>Mucoromycota</taxon>
        <taxon>Glomeromycotina</taxon>
        <taxon>Glomeromycetes</taxon>
        <taxon>Archaeosporales</taxon>
        <taxon>Ambisporaceae</taxon>
        <taxon>Ambispora</taxon>
    </lineage>
</organism>
<protein>
    <submittedName>
        <fullName evidence="1">8458_t:CDS:1</fullName>
    </submittedName>
</protein>
<proteinExistence type="predicted"/>